<dbReference type="NCBIfam" id="TIGR02595">
    <property type="entry name" value="PEP_CTERM"/>
    <property type="match status" value="1"/>
</dbReference>
<dbReference type="InterPro" id="IPR049671">
    <property type="entry name" value="Choice_anch_W"/>
</dbReference>
<keyword evidence="3" id="KW-1185">Reference proteome</keyword>
<comment type="caution">
    <text evidence="2">The sequence shown here is derived from an EMBL/GenBank/DDBJ whole genome shotgun (WGS) entry which is preliminary data.</text>
</comment>
<protein>
    <submittedName>
        <fullName evidence="2">PEP-CTERM sorting domain-containing protein</fullName>
    </submittedName>
</protein>
<dbReference type="InterPro" id="IPR013424">
    <property type="entry name" value="Ice-binding_C"/>
</dbReference>
<organism evidence="2 3">
    <name type="scientific">Komarekiella delphini-convector SJRDD-AB1</name>
    <dbReference type="NCBI Taxonomy" id="2593771"/>
    <lineage>
        <taxon>Bacteria</taxon>
        <taxon>Bacillati</taxon>
        <taxon>Cyanobacteriota</taxon>
        <taxon>Cyanophyceae</taxon>
        <taxon>Nostocales</taxon>
        <taxon>Nostocaceae</taxon>
        <taxon>Komarekiella</taxon>
        <taxon>Komarekiella delphini-convector</taxon>
    </lineage>
</organism>
<feature type="signal peptide" evidence="1">
    <location>
        <begin position="1"/>
        <end position="33"/>
    </location>
</feature>
<reference evidence="2" key="1">
    <citation type="submission" date="2019-07" db="EMBL/GenBank/DDBJ databases">
        <title>Toxilogical consequences of a new and cryptic species of cyanobacteria (Komarekiella delphini-convector) recovered from the epidermis of a bottlenose dolphin and 1500 ft. in the air.</title>
        <authorList>
            <person name="Brown A.O."/>
            <person name="Dvorak P."/>
            <person name="Villanueva C.D."/>
            <person name="Foss A.J."/>
            <person name="Garvey A.D."/>
            <person name="Gibson Q.A."/>
            <person name="Johansen J.R."/>
            <person name="Casamatta D.A."/>
        </authorList>
    </citation>
    <scope>NUCLEOTIDE SEQUENCE</scope>
    <source>
        <strain evidence="2">SJRDD-AB1</strain>
    </source>
</reference>
<dbReference type="RefSeq" id="WP_191756960.1">
    <property type="nucleotide sequence ID" value="NZ_VJXY01000006.1"/>
</dbReference>
<feature type="chain" id="PRO_5041280763" evidence="1">
    <location>
        <begin position="34"/>
        <end position="258"/>
    </location>
</feature>
<dbReference type="NCBIfam" id="NF041928">
    <property type="entry name" value="choice_anch_W"/>
    <property type="match status" value="1"/>
</dbReference>
<dbReference type="AlphaFoldDB" id="A0AA40VPW7"/>
<proteinExistence type="predicted"/>
<accession>A0AA40VPW7</accession>
<evidence type="ECO:0000313" key="2">
    <source>
        <dbReference type="EMBL" id="MBD6615717.1"/>
    </source>
</evidence>
<keyword evidence="1" id="KW-0732">Signal</keyword>
<gene>
    <name evidence="2" type="ORF">FNW02_07690</name>
</gene>
<evidence type="ECO:0000256" key="1">
    <source>
        <dbReference type="SAM" id="SignalP"/>
    </source>
</evidence>
<evidence type="ECO:0000313" key="3">
    <source>
        <dbReference type="Proteomes" id="UP001165986"/>
    </source>
</evidence>
<dbReference type="EMBL" id="VJXY01000006">
    <property type="protein sequence ID" value="MBD6615717.1"/>
    <property type="molecule type" value="Genomic_DNA"/>
</dbReference>
<sequence>MLSVSKSINQYKSIFILGLITLGSFAVSNPAKAATFESKSWTTDAEFISILNKGDFKELFVAEGRIGNNSLNTGERELKINGDVQQGAPVSIQDDFVWGNGNLWDFTLEYTGSKVNYTLGGKLLSSMDFNGSASDIFLRTTATTNSTMTLSNLLFNNEEMKNSQGQVISNVSSVGTSSRDIDYLQISDITSPFTITGKAAMSWTATQPMRSNLAFQIKVGNSPKKSVPEPGTLGAVFAVGIIGTVATKRKKVAKIGLA</sequence>
<name>A0AA40VPW7_9NOST</name>
<dbReference type="Proteomes" id="UP001165986">
    <property type="component" value="Unassembled WGS sequence"/>
</dbReference>